<dbReference type="AlphaFoldDB" id="A0A914DXS8"/>
<keyword evidence="5" id="KW-0418">Kinase</keyword>
<evidence type="ECO:0000256" key="5">
    <source>
        <dbReference type="ARBA" id="ARBA00022777"/>
    </source>
</evidence>
<evidence type="ECO:0000256" key="7">
    <source>
        <dbReference type="PROSITE-ProRule" id="PRU10141"/>
    </source>
</evidence>
<dbReference type="InterPro" id="IPR000719">
    <property type="entry name" value="Prot_kinase_dom"/>
</dbReference>
<dbReference type="GO" id="GO:0050321">
    <property type="term" value="F:tau-protein kinase activity"/>
    <property type="evidence" value="ECO:0007669"/>
    <property type="project" value="TreeGrafter"/>
</dbReference>
<evidence type="ECO:0000256" key="8">
    <source>
        <dbReference type="RuleBase" id="RU000304"/>
    </source>
</evidence>
<comment type="cofactor">
    <cofactor evidence="1">
        <name>Mg(2+)</name>
        <dbReference type="ChEBI" id="CHEBI:18420"/>
    </cofactor>
</comment>
<dbReference type="InterPro" id="IPR008271">
    <property type="entry name" value="Ser/Thr_kinase_AS"/>
</dbReference>
<proteinExistence type="inferred from homology"/>
<accession>A0A914DXS8</accession>
<dbReference type="InterPro" id="IPR017441">
    <property type="entry name" value="Protein_kinase_ATP_BS"/>
</dbReference>
<dbReference type="PROSITE" id="PS50011">
    <property type="entry name" value="PROTEIN_KINASE_DOM"/>
    <property type="match status" value="1"/>
</dbReference>
<dbReference type="PIRSF" id="PIRSF000654">
    <property type="entry name" value="Integrin-linked_kinase"/>
    <property type="match status" value="1"/>
</dbReference>
<evidence type="ECO:0000256" key="4">
    <source>
        <dbReference type="ARBA" id="ARBA00022741"/>
    </source>
</evidence>
<evidence type="ECO:0000256" key="1">
    <source>
        <dbReference type="ARBA" id="ARBA00001946"/>
    </source>
</evidence>
<dbReference type="GO" id="GO:0005737">
    <property type="term" value="C:cytoplasm"/>
    <property type="evidence" value="ECO:0007669"/>
    <property type="project" value="TreeGrafter"/>
</dbReference>
<keyword evidence="3" id="KW-0808">Transferase</keyword>
<evidence type="ECO:0000256" key="6">
    <source>
        <dbReference type="ARBA" id="ARBA00022840"/>
    </source>
</evidence>
<organism evidence="10 11">
    <name type="scientific">Acrobeloides nanus</name>
    <dbReference type="NCBI Taxonomy" id="290746"/>
    <lineage>
        <taxon>Eukaryota</taxon>
        <taxon>Metazoa</taxon>
        <taxon>Ecdysozoa</taxon>
        <taxon>Nematoda</taxon>
        <taxon>Chromadorea</taxon>
        <taxon>Rhabditida</taxon>
        <taxon>Tylenchina</taxon>
        <taxon>Cephalobomorpha</taxon>
        <taxon>Cephaloboidea</taxon>
        <taxon>Cephalobidae</taxon>
        <taxon>Acrobeloides</taxon>
    </lineage>
</organism>
<evidence type="ECO:0000313" key="11">
    <source>
        <dbReference type="WBParaSite" id="ACRNAN_scaffold451.g27312.t1"/>
    </source>
</evidence>
<comment type="similarity">
    <text evidence="8">Belongs to the protein kinase superfamily.</text>
</comment>
<dbReference type="SMART" id="SM00220">
    <property type="entry name" value="S_TKc"/>
    <property type="match status" value="1"/>
</dbReference>
<dbReference type="PANTHER" id="PTHR24346:SF82">
    <property type="entry name" value="KP78A-RELATED"/>
    <property type="match status" value="1"/>
</dbReference>
<keyword evidence="2 8" id="KW-0723">Serine/threonine-protein kinase</keyword>
<reference evidence="11" key="1">
    <citation type="submission" date="2022-11" db="UniProtKB">
        <authorList>
            <consortium name="WormBaseParasite"/>
        </authorList>
    </citation>
    <scope>IDENTIFICATION</scope>
</reference>
<feature type="binding site" evidence="7">
    <location>
        <position position="53"/>
    </location>
    <ligand>
        <name>ATP</name>
        <dbReference type="ChEBI" id="CHEBI:30616"/>
    </ligand>
</feature>
<evidence type="ECO:0000256" key="2">
    <source>
        <dbReference type="ARBA" id="ARBA00022527"/>
    </source>
</evidence>
<dbReference type="InterPro" id="IPR011009">
    <property type="entry name" value="Kinase-like_dom_sf"/>
</dbReference>
<sequence length="303" mass="34815">MGKVNKSPSESTIFINGLLAQYGYNKQSDIGTGSYSRVWLATSRNHKKLVAIKQIDRRPNSEYLKRFLPRELDLVLHLNHQHVIRVYQTFRTTTYVCMVQEYAPGGDLLQKILSSPHQRLHEGDAKFLFRQLIEGIRYLQSIHVLHRDIKCENLFLDGYGNLKIGDFGFARFLNDGEDTKTSCGSRPYAAFEIMTGQSYSSNAVDIYSAGVALYIMLTGMMPFNDKKKDKHQAIHDRRYCNIYFPQTTVQKHAKELIMAMLTSDPAKRIRTHEIIEHSWLKDMPYQFLSKHKSKPSLGSCLSG</sequence>
<evidence type="ECO:0000259" key="9">
    <source>
        <dbReference type="PROSITE" id="PS50011"/>
    </source>
</evidence>
<dbReference type="Pfam" id="PF00069">
    <property type="entry name" value="Pkinase"/>
    <property type="match status" value="1"/>
</dbReference>
<dbReference type="FunFam" id="1.10.510.10:FF:000571">
    <property type="entry name" value="Maternal embryonic leucine zipper kinase"/>
    <property type="match status" value="1"/>
</dbReference>
<dbReference type="Proteomes" id="UP000887540">
    <property type="component" value="Unplaced"/>
</dbReference>
<dbReference type="PANTHER" id="PTHR24346">
    <property type="entry name" value="MAP/MICROTUBULE AFFINITY-REGULATING KINASE"/>
    <property type="match status" value="1"/>
</dbReference>
<protein>
    <submittedName>
        <fullName evidence="11">Protein kinase domain-containing protein</fullName>
    </submittedName>
</protein>
<name>A0A914DXS8_9BILA</name>
<dbReference type="Gene3D" id="1.10.510.10">
    <property type="entry name" value="Transferase(Phosphotransferase) domain 1"/>
    <property type="match status" value="1"/>
</dbReference>
<dbReference type="WBParaSite" id="ACRNAN_scaffold451.g27312.t1">
    <property type="protein sequence ID" value="ACRNAN_scaffold451.g27312.t1"/>
    <property type="gene ID" value="ACRNAN_scaffold451.g27312"/>
</dbReference>
<dbReference type="SUPFAM" id="SSF56112">
    <property type="entry name" value="Protein kinase-like (PK-like)"/>
    <property type="match status" value="1"/>
</dbReference>
<evidence type="ECO:0000313" key="10">
    <source>
        <dbReference type="Proteomes" id="UP000887540"/>
    </source>
</evidence>
<dbReference type="PROSITE" id="PS00107">
    <property type="entry name" value="PROTEIN_KINASE_ATP"/>
    <property type="match status" value="1"/>
</dbReference>
<dbReference type="GO" id="GO:0035556">
    <property type="term" value="P:intracellular signal transduction"/>
    <property type="evidence" value="ECO:0007669"/>
    <property type="project" value="TreeGrafter"/>
</dbReference>
<feature type="domain" description="Protein kinase" evidence="9">
    <location>
        <begin position="24"/>
        <end position="280"/>
    </location>
</feature>
<evidence type="ECO:0000256" key="3">
    <source>
        <dbReference type="ARBA" id="ARBA00022679"/>
    </source>
</evidence>
<keyword evidence="10" id="KW-1185">Reference proteome</keyword>
<dbReference type="GO" id="GO:0005524">
    <property type="term" value="F:ATP binding"/>
    <property type="evidence" value="ECO:0007669"/>
    <property type="project" value="UniProtKB-UniRule"/>
</dbReference>
<keyword evidence="4 7" id="KW-0547">Nucleotide-binding</keyword>
<dbReference type="GO" id="GO:0000226">
    <property type="term" value="P:microtubule cytoskeleton organization"/>
    <property type="evidence" value="ECO:0007669"/>
    <property type="project" value="TreeGrafter"/>
</dbReference>
<dbReference type="PROSITE" id="PS00108">
    <property type="entry name" value="PROTEIN_KINASE_ST"/>
    <property type="match status" value="1"/>
</dbReference>
<keyword evidence="6 7" id="KW-0067">ATP-binding</keyword>